<dbReference type="AlphaFoldDB" id="A0A2P5CBR9"/>
<dbReference type="EMBL" id="JXTC01000385">
    <property type="protein sequence ID" value="PON58492.1"/>
    <property type="molecule type" value="Genomic_DNA"/>
</dbReference>
<dbReference type="FunFam" id="3.40.50.150:FF:000184">
    <property type="entry name" value="Protein-lysine N-methyltransferase Os01g0121100"/>
    <property type="match status" value="1"/>
</dbReference>
<dbReference type="GO" id="GO:0016279">
    <property type="term" value="F:protein-lysine N-methyltransferase activity"/>
    <property type="evidence" value="ECO:0007669"/>
    <property type="project" value="UniProtKB-UniRule"/>
</dbReference>
<dbReference type="InParanoid" id="A0A2P5CBR9"/>
<evidence type="ECO:0000256" key="5">
    <source>
        <dbReference type="HAMAP-Rule" id="MF_03188"/>
    </source>
</evidence>
<evidence type="ECO:0000259" key="7">
    <source>
        <dbReference type="Pfam" id="PF13847"/>
    </source>
</evidence>
<gene>
    <name evidence="8" type="ORF">TorRG33x02_290900</name>
</gene>
<dbReference type="HAMAP" id="MF_03188">
    <property type="entry name" value="Methyltr_EFM4"/>
    <property type="match status" value="1"/>
</dbReference>
<dbReference type="OrthoDB" id="540004at2759"/>
<evidence type="ECO:0000256" key="1">
    <source>
        <dbReference type="ARBA" id="ARBA00022490"/>
    </source>
</evidence>
<evidence type="ECO:0000256" key="2">
    <source>
        <dbReference type="ARBA" id="ARBA00022603"/>
    </source>
</evidence>
<evidence type="ECO:0000256" key="3">
    <source>
        <dbReference type="ARBA" id="ARBA00022679"/>
    </source>
</evidence>
<keyword evidence="9" id="KW-1185">Reference proteome</keyword>
<evidence type="ECO:0000313" key="9">
    <source>
        <dbReference type="Proteomes" id="UP000237000"/>
    </source>
</evidence>
<proteinExistence type="inferred from homology"/>
<dbReference type="CDD" id="cd02440">
    <property type="entry name" value="AdoMet_MTases"/>
    <property type="match status" value="1"/>
</dbReference>
<dbReference type="GO" id="GO:0032259">
    <property type="term" value="P:methylation"/>
    <property type="evidence" value="ECO:0007669"/>
    <property type="project" value="UniProtKB-KW"/>
</dbReference>
<keyword evidence="1 5" id="KW-0963">Cytoplasm</keyword>
<dbReference type="InterPro" id="IPR029063">
    <property type="entry name" value="SAM-dependent_MTases_sf"/>
</dbReference>
<dbReference type="FunCoup" id="A0A2P5CBR9">
    <property type="interactions" value="2827"/>
</dbReference>
<protein>
    <recommendedName>
        <fullName evidence="5">Protein-lysine N-methyltransferase TorRG33x02_290900</fullName>
        <ecNumber evidence="5">2.1.1.-</ecNumber>
    </recommendedName>
</protein>
<dbReference type="Proteomes" id="UP000237000">
    <property type="component" value="Unassembled WGS sequence"/>
</dbReference>
<comment type="caution">
    <text evidence="8">The sequence shown here is derived from an EMBL/GenBank/DDBJ whole genome shotgun (WGS) entry which is preliminary data.</text>
</comment>
<sequence length="343" mass="37438">MAGIRLQPEDSDLSQQTRATPPTADLVSDDDRSIAADSWSIKSEYGSTLDDDQRHADAAEALSAGNFRAASDYSSDKDEPDSEAVNSMLGLQSYWDSAYADELANFREHGHSGEVWFGTDVMEVVASWTKSLCIDISQGQLPNHVDGVKSEPVEDGDKCISSWSVLDIGTGNGLLLQELSKQGFSDLTGTDYSEGAIDLAQRLAQRDGFVNINFLVDDVLDTKLDRQFQLVLDKGTLDAIGLHPDGPIKRMMYWDSVSRLVAQGGILVITSCNSTKDELVEEVESFNKRSTGSSQEVEEPNKDQEVSGVAVPFRYLSHVRSYPTFEFGGSVGSRVATVAFLRS</sequence>
<dbReference type="EC" id="2.1.1.-" evidence="5"/>
<comment type="similarity">
    <text evidence="5">Belongs to the class I-like SAM-binding methyltransferase superfamily. EFM4 family.</text>
</comment>
<keyword evidence="2 5" id="KW-0489">Methyltransferase</keyword>
<reference evidence="9" key="1">
    <citation type="submission" date="2016-06" db="EMBL/GenBank/DDBJ databases">
        <title>Parallel loss of symbiosis genes in relatives of nitrogen-fixing non-legume Parasponia.</title>
        <authorList>
            <person name="Van Velzen R."/>
            <person name="Holmer R."/>
            <person name="Bu F."/>
            <person name="Rutten L."/>
            <person name="Van Zeijl A."/>
            <person name="Liu W."/>
            <person name="Santuari L."/>
            <person name="Cao Q."/>
            <person name="Sharma T."/>
            <person name="Shen D."/>
            <person name="Roswanjaya Y."/>
            <person name="Wardhani T."/>
            <person name="Kalhor M.S."/>
            <person name="Jansen J."/>
            <person name="Van den Hoogen J."/>
            <person name="Gungor B."/>
            <person name="Hartog M."/>
            <person name="Hontelez J."/>
            <person name="Verver J."/>
            <person name="Yang W.-C."/>
            <person name="Schijlen E."/>
            <person name="Repin R."/>
            <person name="Schilthuizen M."/>
            <person name="Schranz E."/>
            <person name="Heidstra R."/>
            <person name="Miyata K."/>
            <person name="Fedorova E."/>
            <person name="Kohlen W."/>
            <person name="Bisseling T."/>
            <person name="Smit S."/>
            <person name="Geurts R."/>
        </authorList>
    </citation>
    <scope>NUCLEOTIDE SEQUENCE [LARGE SCALE GENOMIC DNA]</scope>
    <source>
        <strain evidence="9">cv. RG33-2</strain>
    </source>
</reference>
<comment type="function">
    <text evidence="5">S-adenosyl-L-methionine-dependent protein-lysine N-methyltransferase that methylates elongation factor 1-alpha.</text>
</comment>
<name>A0A2P5CBR9_TREOI</name>
<dbReference type="PANTHER" id="PTHR12843">
    <property type="entry name" value="PROTEIN-LYSINE N-METHYLTRANSFERASE METTL10"/>
    <property type="match status" value="1"/>
</dbReference>
<accession>A0A2P5CBR9</accession>
<feature type="domain" description="Methyltransferase" evidence="7">
    <location>
        <begin position="164"/>
        <end position="290"/>
    </location>
</feature>
<dbReference type="Pfam" id="PF13847">
    <property type="entry name" value="Methyltransf_31"/>
    <property type="match status" value="1"/>
</dbReference>
<dbReference type="Gene3D" id="3.40.50.150">
    <property type="entry name" value="Vaccinia Virus protein VP39"/>
    <property type="match status" value="1"/>
</dbReference>
<evidence type="ECO:0000256" key="4">
    <source>
        <dbReference type="ARBA" id="ARBA00022691"/>
    </source>
</evidence>
<keyword evidence="3 5" id="KW-0808">Transferase</keyword>
<dbReference type="STRING" id="63057.A0A2P5CBR9"/>
<keyword evidence="4 5" id="KW-0949">S-adenosyl-L-methionine</keyword>
<dbReference type="GO" id="GO:0005737">
    <property type="term" value="C:cytoplasm"/>
    <property type="evidence" value="ECO:0007669"/>
    <property type="project" value="UniProtKB-SubCell"/>
</dbReference>
<comment type="subcellular location">
    <subcellularLocation>
        <location evidence="5">Cytoplasm</location>
    </subcellularLocation>
</comment>
<feature type="region of interest" description="Disordered" evidence="6">
    <location>
        <begin position="1"/>
        <end position="31"/>
    </location>
</feature>
<dbReference type="SUPFAM" id="SSF53335">
    <property type="entry name" value="S-adenosyl-L-methionine-dependent methyltransferases"/>
    <property type="match status" value="1"/>
</dbReference>
<dbReference type="PANTHER" id="PTHR12843:SF5">
    <property type="entry name" value="EEF1A LYSINE METHYLTRANSFERASE 2"/>
    <property type="match status" value="1"/>
</dbReference>
<evidence type="ECO:0000313" key="8">
    <source>
        <dbReference type="EMBL" id="PON58492.1"/>
    </source>
</evidence>
<organism evidence="8 9">
    <name type="scientific">Trema orientale</name>
    <name type="common">Charcoal tree</name>
    <name type="synonym">Celtis orientalis</name>
    <dbReference type="NCBI Taxonomy" id="63057"/>
    <lineage>
        <taxon>Eukaryota</taxon>
        <taxon>Viridiplantae</taxon>
        <taxon>Streptophyta</taxon>
        <taxon>Embryophyta</taxon>
        <taxon>Tracheophyta</taxon>
        <taxon>Spermatophyta</taxon>
        <taxon>Magnoliopsida</taxon>
        <taxon>eudicotyledons</taxon>
        <taxon>Gunneridae</taxon>
        <taxon>Pentapetalae</taxon>
        <taxon>rosids</taxon>
        <taxon>fabids</taxon>
        <taxon>Rosales</taxon>
        <taxon>Cannabaceae</taxon>
        <taxon>Trema</taxon>
    </lineage>
</organism>
<dbReference type="InterPro" id="IPR025714">
    <property type="entry name" value="Methyltranfer_dom"/>
</dbReference>
<evidence type="ECO:0000256" key="6">
    <source>
        <dbReference type="SAM" id="MobiDB-lite"/>
    </source>
</evidence>
<dbReference type="InterPro" id="IPR026635">
    <property type="entry name" value="Efm4/METTL10"/>
</dbReference>